<accession>X0YF95</accession>
<keyword evidence="2" id="KW-0812">Transmembrane</keyword>
<protein>
    <submittedName>
        <fullName evidence="3">Uncharacterized protein</fullName>
    </submittedName>
</protein>
<name>X0YF95_9ZZZZ</name>
<feature type="non-terminal residue" evidence="3">
    <location>
        <position position="220"/>
    </location>
</feature>
<keyword evidence="2" id="KW-0472">Membrane</keyword>
<reference evidence="3" key="1">
    <citation type="journal article" date="2014" name="Front. Microbiol.">
        <title>High frequency of phylogenetically diverse reductive dehalogenase-homologous genes in deep subseafloor sedimentary metagenomes.</title>
        <authorList>
            <person name="Kawai M."/>
            <person name="Futagami T."/>
            <person name="Toyoda A."/>
            <person name="Takaki Y."/>
            <person name="Nishi S."/>
            <person name="Hori S."/>
            <person name="Arai W."/>
            <person name="Tsubouchi T."/>
            <person name="Morono Y."/>
            <person name="Uchiyama I."/>
            <person name="Ito T."/>
            <person name="Fujiyama A."/>
            <person name="Inagaki F."/>
            <person name="Takami H."/>
        </authorList>
    </citation>
    <scope>NUCLEOTIDE SEQUENCE</scope>
    <source>
        <strain evidence="3">Expedition CK06-06</strain>
    </source>
</reference>
<proteinExistence type="predicted"/>
<organism evidence="3">
    <name type="scientific">marine sediment metagenome</name>
    <dbReference type="NCBI Taxonomy" id="412755"/>
    <lineage>
        <taxon>unclassified sequences</taxon>
        <taxon>metagenomes</taxon>
        <taxon>ecological metagenomes</taxon>
    </lineage>
</organism>
<comment type="caution">
    <text evidence="3">The sequence shown here is derived from an EMBL/GenBank/DDBJ whole genome shotgun (WGS) entry which is preliminary data.</text>
</comment>
<feature type="non-terminal residue" evidence="3">
    <location>
        <position position="1"/>
    </location>
</feature>
<evidence type="ECO:0000256" key="1">
    <source>
        <dbReference type="SAM" id="MobiDB-lite"/>
    </source>
</evidence>
<evidence type="ECO:0000313" key="3">
    <source>
        <dbReference type="EMBL" id="GAG45917.1"/>
    </source>
</evidence>
<feature type="region of interest" description="Disordered" evidence="1">
    <location>
        <begin position="56"/>
        <end position="75"/>
    </location>
</feature>
<sequence length="220" mass="25194">RRNKGLLLVAIALIIGGLLVFYFSYYYGKEGEKQATVENADMDREERAQEEQAVTAEKKAEEVSGEQGVEGQATDVEDECRRMEKELMGFLTYLDKKDYIRELGIGEDMHTHFKKILRRLSLNPPTPAGEGLKIDTIIKNIYHFYRALSLQDLKLIRLILQNEADTLEMNLAALYPWLMSADRCSQKDGLPPSLDTIYRYAGFLANSIGGRAYLFRRETR</sequence>
<feature type="transmembrane region" description="Helical" evidence="2">
    <location>
        <begin position="7"/>
        <end position="27"/>
    </location>
</feature>
<dbReference type="EMBL" id="BARS01054134">
    <property type="protein sequence ID" value="GAG45917.1"/>
    <property type="molecule type" value="Genomic_DNA"/>
</dbReference>
<keyword evidence="2" id="KW-1133">Transmembrane helix</keyword>
<evidence type="ECO:0000256" key="2">
    <source>
        <dbReference type="SAM" id="Phobius"/>
    </source>
</evidence>
<dbReference type="AlphaFoldDB" id="X0YF95"/>
<gene>
    <name evidence="3" type="ORF">S01H1_80202</name>
</gene>